<keyword evidence="3" id="KW-0121">Carboxypeptidase</keyword>
<accession>A0A840E6S9</accession>
<dbReference type="GO" id="GO:0009002">
    <property type="term" value="F:serine-type D-Ala-D-Ala carboxypeptidase activity"/>
    <property type="evidence" value="ECO:0007669"/>
    <property type="project" value="UniProtKB-EC"/>
</dbReference>
<dbReference type="PANTHER" id="PTHR30023:SF0">
    <property type="entry name" value="PENICILLIN-SENSITIVE CARBOXYPEPTIDASE A"/>
    <property type="match status" value="1"/>
</dbReference>
<proteinExistence type="inferred from homology"/>
<evidence type="ECO:0000313" key="4">
    <source>
        <dbReference type="Proteomes" id="UP000576209"/>
    </source>
</evidence>
<sequence length="455" mass="49112">MVRAFAGAQELKNAAVAVDVRDVATGRQLAGHNASVASIPASTQKLITTAVAMDILGEDHRFRTRLVAGGVIEGGVLRGNLYLVGGGDPTLGSPFVDEVAGLEEVIQRWVQKVKASGITRITGAVVGDGSYYTTDGAGRGWTWADLGNYYGAGTYGLNLNENSYYLSFSQRQREGATPPVIGTEPQIPGLEFINELVSGPRGSGDQAYIFGAPFNYRQYVRGSIPVGTGRFRIRGSIPDPPLFAAQLLDRELKESGIEVIQPPTTHQTVGTGDYRSGRVLDELMSPPLSTIVDRTNLTSNNLFAETLLREMNKARGNTDLASTDVITDWLEARGIATEGIQLQDGSGLSPRNFFPPETMTALLADRSGDERWRESIPLAGRTGSLRRVLTGTVAEGRVWGKSGTINAVRAYAGYVDRPDGRRLAYSVAVNNHTMRGSQLNRLIYDLMRDLCTASL</sequence>
<comment type="similarity">
    <text evidence="1">Belongs to the peptidase S13 family.</text>
</comment>
<dbReference type="Proteomes" id="UP000576209">
    <property type="component" value="Unassembled WGS sequence"/>
</dbReference>
<dbReference type="NCBIfam" id="TIGR00666">
    <property type="entry name" value="PBP4"/>
    <property type="match status" value="1"/>
</dbReference>
<organism evidence="3 4">
    <name type="scientific">Neolewinella aquimaris</name>
    <dbReference type="NCBI Taxonomy" id="1835722"/>
    <lineage>
        <taxon>Bacteria</taxon>
        <taxon>Pseudomonadati</taxon>
        <taxon>Bacteroidota</taxon>
        <taxon>Saprospiria</taxon>
        <taxon>Saprospirales</taxon>
        <taxon>Lewinellaceae</taxon>
        <taxon>Neolewinella</taxon>
    </lineage>
</organism>
<reference evidence="3 4" key="1">
    <citation type="submission" date="2020-08" db="EMBL/GenBank/DDBJ databases">
        <title>Genomic Encyclopedia of Type Strains, Phase IV (KMG-IV): sequencing the most valuable type-strain genomes for metagenomic binning, comparative biology and taxonomic classification.</title>
        <authorList>
            <person name="Goeker M."/>
        </authorList>
    </citation>
    <scope>NUCLEOTIDE SEQUENCE [LARGE SCALE GENOMIC DNA]</scope>
    <source>
        <strain evidence="3 4">DSM 105137</strain>
    </source>
</reference>
<dbReference type="PRINTS" id="PR00922">
    <property type="entry name" value="DADACBPTASE3"/>
</dbReference>
<dbReference type="Gene3D" id="3.40.710.10">
    <property type="entry name" value="DD-peptidase/beta-lactamase superfamily"/>
    <property type="match status" value="1"/>
</dbReference>
<dbReference type="Gene3D" id="3.50.80.20">
    <property type="entry name" value="D-Ala-D-Ala carboxypeptidase C, peptidase S13"/>
    <property type="match status" value="1"/>
</dbReference>
<gene>
    <name evidence="3" type="ORF">GGR28_001534</name>
</gene>
<name>A0A840E6S9_9BACT</name>
<keyword evidence="3" id="KW-0645">Protease</keyword>
<dbReference type="AlphaFoldDB" id="A0A840E6S9"/>
<dbReference type="GO" id="GO:0006508">
    <property type="term" value="P:proteolysis"/>
    <property type="evidence" value="ECO:0007669"/>
    <property type="project" value="InterPro"/>
</dbReference>
<dbReference type="EC" id="3.4.16.4" evidence="3"/>
<dbReference type="EC" id="3.4.21.-" evidence="3"/>
<evidence type="ECO:0000256" key="2">
    <source>
        <dbReference type="ARBA" id="ARBA00022801"/>
    </source>
</evidence>
<evidence type="ECO:0000256" key="1">
    <source>
        <dbReference type="ARBA" id="ARBA00006096"/>
    </source>
</evidence>
<dbReference type="InterPro" id="IPR000667">
    <property type="entry name" value="Peptidase_S13"/>
</dbReference>
<keyword evidence="4" id="KW-1185">Reference proteome</keyword>
<evidence type="ECO:0000313" key="3">
    <source>
        <dbReference type="EMBL" id="MBB4078917.1"/>
    </source>
</evidence>
<dbReference type="Pfam" id="PF02113">
    <property type="entry name" value="Peptidase_S13"/>
    <property type="match status" value="1"/>
</dbReference>
<protein>
    <submittedName>
        <fullName evidence="3">D-alanyl-D-alanine carboxypeptidase/D-alanyl-D-alanine-endopeptidase (Penicillin-binding protein 4)</fullName>
        <ecNumber evidence="3">3.4.16.4</ecNumber>
        <ecNumber evidence="3">3.4.21.-</ecNumber>
    </submittedName>
</protein>
<dbReference type="GO" id="GO:0000270">
    <property type="term" value="P:peptidoglycan metabolic process"/>
    <property type="evidence" value="ECO:0007669"/>
    <property type="project" value="TreeGrafter"/>
</dbReference>
<keyword evidence="2 3" id="KW-0378">Hydrolase</keyword>
<dbReference type="SUPFAM" id="SSF56601">
    <property type="entry name" value="beta-lactamase/transpeptidase-like"/>
    <property type="match status" value="1"/>
</dbReference>
<dbReference type="InterPro" id="IPR012338">
    <property type="entry name" value="Beta-lactam/transpept-like"/>
</dbReference>
<dbReference type="PANTHER" id="PTHR30023">
    <property type="entry name" value="D-ALANYL-D-ALANINE CARBOXYPEPTIDASE"/>
    <property type="match status" value="1"/>
</dbReference>
<comment type="caution">
    <text evidence="3">The sequence shown here is derived from an EMBL/GenBank/DDBJ whole genome shotgun (WGS) entry which is preliminary data.</text>
</comment>
<dbReference type="EMBL" id="JACIFF010000003">
    <property type="protein sequence ID" value="MBB4078917.1"/>
    <property type="molecule type" value="Genomic_DNA"/>
</dbReference>